<dbReference type="CDD" id="cd14279">
    <property type="entry name" value="CUE"/>
    <property type="match status" value="1"/>
</dbReference>
<name>A0A5J4UMZ0_9EUKA</name>
<feature type="region of interest" description="Disordered" evidence="1">
    <location>
        <begin position="139"/>
        <end position="201"/>
    </location>
</feature>
<dbReference type="GO" id="GO:0043130">
    <property type="term" value="F:ubiquitin binding"/>
    <property type="evidence" value="ECO:0007669"/>
    <property type="project" value="InterPro"/>
</dbReference>
<dbReference type="EMBL" id="SNRW01014539">
    <property type="protein sequence ID" value="KAA6371370.1"/>
    <property type="molecule type" value="Genomic_DNA"/>
</dbReference>
<feature type="non-terminal residue" evidence="3">
    <location>
        <position position="304"/>
    </location>
</feature>
<organism evidence="3 4">
    <name type="scientific">Streblomastix strix</name>
    <dbReference type="NCBI Taxonomy" id="222440"/>
    <lineage>
        <taxon>Eukaryota</taxon>
        <taxon>Metamonada</taxon>
        <taxon>Preaxostyla</taxon>
        <taxon>Oxymonadida</taxon>
        <taxon>Streblomastigidae</taxon>
        <taxon>Streblomastix</taxon>
    </lineage>
</organism>
<protein>
    <recommendedName>
        <fullName evidence="2">CUE domain-containing protein</fullName>
    </recommendedName>
</protein>
<comment type="caution">
    <text evidence="3">The sequence shown here is derived from an EMBL/GenBank/DDBJ whole genome shotgun (WGS) entry which is preliminary data.</text>
</comment>
<evidence type="ECO:0000313" key="3">
    <source>
        <dbReference type="EMBL" id="KAA6371370.1"/>
    </source>
</evidence>
<evidence type="ECO:0000313" key="4">
    <source>
        <dbReference type="Proteomes" id="UP000324800"/>
    </source>
</evidence>
<feature type="region of interest" description="Disordered" evidence="1">
    <location>
        <begin position="76"/>
        <end position="121"/>
    </location>
</feature>
<feature type="domain" description="CUE" evidence="2">
    <location>
        <begin position="29"/>
        <end position="75"/>
    </location>
</feature>
<accession>A0A5J4UMZ0</accession>
<evidence type="ECO:0000259" key="2">
    <source>
        <dbReference type="PROSITE" id="PS51140"/>
    </source>
</evidence>
<evidence type="ECO:0000256" key="1">
    <source>
        <dbReference type="SAM" id="MobiDB-lite"/>
    </source>
</evidence>
<feature type="compositionally biased region" description="Basic and acidic residues" evidence="1">
    <location>
        <begin position="139"/>
        <end position="167"/>
    </location>
</feature>
<feature type="compositionally biased region" description="Basic and acidic residues" evidence="1">
    <location>
        <begin position="179"/>
        <end position="189"/>
    </location>
</feature>
<dbReference type="Proteomes" id="UP000324800">
    <property type="component" value="Unassembled WGS sequence"/>
</dbReference>
<feature type="region of interest" description="Disordered" evidence="1">
    <location>
        <begin position="217"/>
        <end position="304"/>
    </location>
</feature>
<proteinExistence type="predicted"/>
<dbReference type="PROSITE" id="PS51140">
    <property type="entry name" value="CUE"/>
    <property type="match status" value="1"/>
</dbReference>
<feature type="compositionally biased region" description="Polar residues" evidence="1">
    <location>
        <begin position="168"/>
        <end position="178"/>
    </location>
</feature>
<feature type="compositionally biased region" description="Basic and acidic residues" evidence="1">
    <location>
        <begin position="227"/>
        <end position="298"/>
    </location>
</feature>
<gene>
    <name evidence="3" type="ORF">EZS28_033104</name>
</gene>
<dbReference type="AlphaFoldDB" id="A0A5J4UMZ0"/>
<dbReference type="Pfam" id="PF02845">
    <property type="entry name" value="CUE"/>
    <property type="match status" value="1"/>
</dbReference>
<dbReference type="InterPro" id="IPR003892">
    <property type="entry name" value="CUE"/>
</dbReference>
<sequence length="304" mass="36122">MDIGQVPLAVSNLPLLESVAQIKRTDTTQMNSAMLQLKSLFPDLDEKDRRAALERSRWDVSEAFDSLSQAVQNNELSYNSSSKKKTLKQNQQDPPPRFSGRSRQPYNPRSRPTGGVFNSYVPQHQDRPLLEDQHIERQPLERPPPEKQPLERPPPEKQTPEHPRQERLSQQPRTPQSKNKSDQKLDSKSDTQTTPTTHRIKEYVEVINVVKDDPDVFRVPAFNPWSEEGKRIMQEEERKKKEKEEEEQRQKKIREELIQRQMKEEQERIEKERRIKEENDKKEKEENERKIQLERERQQQIQIQ</sequence>
<reference evidence="3 4" key="1">
    <citation type="submission" date="2019-03" db="EMBL/GenBank/DDBJ databases">
        <title>Single cell metagenomics reveals metabolic interactions within the superorganism composed of flagellate Streblomastix strix and complex community of Bacteroidetes bacteria on its surface.</title>
        <authorList>
            <person name="Treitli S.C."/>
            <person name="Kolisko M."/>
            <person name="Husnik F."/>
            <person name="Keeling P."/>
            <person name="Hampl V."/>
        </authorList>
    </citation>
    <scope>NUCLEOTIDE SEQUENCE [LARGE SCALE GENOMIC DNA]</scope>
    <source>
        <strain evidence="3">ST1C</strain>
    </source>
</reference>